<dbReference type="Gene3D" id="3.90.79.10">
    <property type="entry name" value="Nucleoside Triphosphate Pyrophosphohydrolase"/>
    <property type="match status" value="1"/>
</dbReference>
<dbReference type="PANTHER" id="PTHR13124">
    <property type="entry name" value="39S RIBOSOMAL PROTEIN L46, MITOCHONDRIAL PRECURSOR-RELATED"/>
    <property type="match status" value="1"/>
</dbReference>
<evidence type="ECO:0000256" key="1">
    <source>
        <dbReference type="SAM" id="MobiDB-lite"/>
    </source>
</evidence>
<dbReference type="InterPro" id="IPR000086">
    <property type="entry name" value="NUDIX_hydrolase_dom"/>
</dbReference>
<dbReference type="SUPFAM" id="SSF55811">
    <property type="entry name" value="Nudix"/>
    <property type="match status" value="1"/>
</dbReference>
<organism evidence="3 4">
    <name type="scientific">Cyclostephanos tholiformis</name>
    <dbReference type="NCBI Taxonomy" id="382380"/>
    <lineage>
        <taxon>Eukaryota</taxon>
        <taxon>Sar</taxon>
        <taxon>Stramenopiles</taxon>
        <taxon>Ochrophyta</taxon>
        <taxon>Bacillariophyta</taxon>
        <taxon>Coscinodiscophyceae</taxon>
        <taxon>Thalassiosirophycidae</taxon>
        <taxon>Stephanodiscales</taxon>
        <taxon>Stephanodiscaceae</taxon>
        <taxon>Cyclostephanos</taxon>
    </lineage>
</organism>
<dbReference type="EMBL" id="JALLPB020000527">
    <property type="protein sequence ID" value="KAL3808247.1"/>
    <property type="molecule type" value="Genomic_DNA"/>
</dbReference>
<dbReference type="PANTHER" id="PTHR13124:SF12">
    <property type="entry name" value="LARGE RIBOSOMAL SUBUNIT PROTEIN ML46"/>
    <property type="match status" value="1"/>
</dbReference>
<feature type="domain" description="Nudix hydrolase" evidence="2">
    <location>
        <begin position="237"/>
        <end position="391"/>
    </location>
</feature>
<evidence type="ECO:0000313" key="4">
    <source>
        <dbReference type="Proteomes" id="UP001530377"/>
    </source>
</evidence>
<protein>
    <recommendedName>
        <fullName evidence="2">Nudix hydrolase domain-containing protein</fullName>
    </recommendedName>
</protein>
<dbReference type="PROSITE" id="PS51462">
    <property type="entry name" value="NUDIX"/>
    <property type="match status" value="1"/>
</dbReference>
<feature type="compositionally biased region" description="Low complexity" evidence="1">
    <location>
        <begin position="66"/>
        <end position="85"/>
    </location>
</feature>
<comment type="caution">
    <text evidence="3">The sequence shown here is derived from an EMBL/GenBank/DDBJ whole genome shotgun (WGS) entry which is preliminary data.</text>
</comment>
<feature type="region of interest" description="Disordered" evidence="1">
    <location>
        <begin position="41"/>
        <end position="112"/>
    </location>
</feature>
<dbReference type="AlphaFoldDB" id="A0ABD3R6I5"/>
<keyword evidence="4" id="KW-1185">Reference proteome</keyword>
<accession>A0ABD3R6I5</accession>
<name>A0ABD3R6I5_9STRA</name>
<sequence>MTSILPRRLNQAARRTLLGGHHIAAAASRRDIVVVSSTISASFPNRSPPDAIGSPPAMTNDNSRRTLSSAAAADTSSSKMTKATTVGTIPPPPSSYQARKDAAKQKRRETYERTQNRLLRLSTRRDHSPKDVLRTKFRQWWDGEMQYHDHLLRMAKRDRRPWRIRVAVMVERIPVVIPDMEAWEREYVDLRDWLWTYGKEYPEETGFMYAPDKPEDHVVPTDEELLAGLPFTPAPRETEADATGDVRTRNRKLKTSVFLAIRSNVEGNASGPRWTLPSAFASTSDDETLLDTAKRAVVETAGSELKLWCPGNAPMAVNLRVYNNNLPAEFRGDYYGEKVFYYRVQHDSGDVNAETIVRTGGGVDDWGWLSKEEIVDRVKGERGKHQAKFFHYML</sequence>
<evidence type="ECO:0000313" key="3">
    <source>
        <dbReference type="EMBL" id="KAL3808247.1"/>
    </source>
</evidence>
<feature type="compositionally biased region" description="Basic and acidic residues" evidence="1">
    <location>
        <begin position="98"/>
        <end position="112"/>
    </location>
</feature>
<proteinExistence type="predicted"/>
<dbReference type="InterPro" id="IPR015797">
    <property type="entry name" value="NUDIX_hydrolase-like_dom_sf"/>
</dbReference>
<dbReference type="InterPro" id="IPR040008">
    <property type="entry name" value="Ribosomal_mL46"/>
</dbReference>
<gene>
    <name evidence="3" type="ORF">ACHAXA_006523</name>
</gene>
<dbReference type="Proteomes" id="UP001530377">
    <property type="component" value="Unassembled WGS sequence"/>
</dbReference>
<reference evidence="3 4" key="1">
    <citation type="submission" date="2024-10" db="EMBL/GenBank/DDBJ databases">
        <title>Updated reference genomes for cyclostephanoid diatoms.</title>
        <authorList>
            <person name="Roberts W.R."/>
            <person name="Alverson A.J."/>
        </authorList>
    </citation>
    <scope>NUCLEOTIDE SEQUENCE [LARGE SCALE GENOMIC DNA]</scope>
    <source>
        <strain evidence="3 4">AJA228-03</strain>
    </source>
</reference>
<evidence type="ECO:0000259" key="2">
    <source>
        <dbReference type="PROSITE" id="PS51462"/>
    </source>
</evidence>